<gene>
    <name evidence="3" type="ORF">J2S11_001165</name>
</gene>
<evidence type="ECO:0000256" key="1">
    <source>
        <dbReference type="ARBA" id="ARBA00007847"/>
    </source>
</evidence>
<evidence type="ECO:0000256" key="2">
    <source>
        <dbReference type="ARBA" id="ARBA00023235"/>
    </source>
</evidence>
<dbReference type="InterPro" id="IPR001920">
    <property type="entry name" value="Asp/Glu_race"/>
</dbReference>
<dbReference type="SUPFAM" id="SSF53681">
    <property type="entry name" value="Aspartate/glutamate racemase"/>
    <property type="match status" value="2"/>
</dbReference>
<dbReference type="Gene3D" id="3.40.50.1860">
    <property type="match status" value="2"/>
</dbReference>
<dbReference type="EC" id="5.1.1.13" evidence="3"/>
<protein>
    <submittedName>
        <fullName evidence="3">Aspartate racemase</fullName>
        <ecNumber evidence="3">5.1.1.13</ecNumber>
    </submittedName>
</protein>
<proteinExistence type="inferred from homology"/>
<comment type="caution">
    <text evidence="3">The sequence shown here is derived from an EMBL/GenBank/DDBJ whole genome shotgun (WGS) entry which is preliminary data.</text>
</comment>
<dbReference type="RefSeq" id="WP_307392127.1">
    <property type="nucleotide sequence ID" value="NZ_BAAADK010000045.1"/>
</dbReference>
<keyword evidence="4" id="KW-1185">Reference proteome</keyword>
<dbReference type="InterPro" id="IPR004380">
    <property type="entry name" value="Asp_race"/>
</dbReference>
<dbReference type="InterPro" id="IPR015942">
    <property type="entry name" value="Asp/Glu/hydantoin_racemase"/>
</dbReference>
<keyword evidence="2 3" id="KW-0413">Isomerase</keyword>
<dbReference type="PANTHER" id="PTHR21198:SF7">
    <property type="entry name" value="ASPARTATE-GLUTAMATE RACEMASE FAMILY"/>
    <property type="match status" value="1"/>
</dbReference>
<sequence>MKTIGLLGGMSWESTQEYYRVLNEEVKARLGGLHSAECLLYSVDFAEIEECQRNNDWDRAADILTEAAKKLERAGAEAIVICTNTMHKLVDFIQSNIQVPILHIANATAKQIQKKSLTTIALLGTRYTMEQDFYKERIESQGINILIPDKEDRDTVHRVIYEELCLGVINQDSKAEYKKIIESLRKRGAEGVILGCTEITLLIKDEDVSLPLFDTTRIHAQDAVDFMLNK</sequence>
<accession>A0ABT9VW95</accession>
<dbReference type="EMBL" id="JAUSTY010000004">
    <property type="protein sequence ID" value="MDQ0165265.1"/>
    <property type="molecule type" value="Genomic_DNA"/>
</dbReference>
<dbReference type="Proteomes" id="UP001235840">
    <property type="component" value="Unassembled WGS sequence"/>
</dbReference>
<dbReference type="PROSITE" id="PS00923">
    <property type="entry name" value="ASP_GLU_RACEMASE_1"/>
    <property type="match status" value="1"/>
</dbReference>
<dbReference type="PANTHER" id="PTHR21198">
    <property type="entry name" value="GLUTAMATE RACEMASE"/>
    <property type="match status" value="1"/>
</dbReference>
<name>A0ABT9VW95_9BACI</name>
<dbReference type="InterPro" id="IPR018187">
    <property type="entry name" value="Asp/Glu_racemase_AS_1"/>
</dbReference>
<dbReference type="Pfam" id="PF01177">
    <property type="entry name" value="Asp_Glu_race"/>
    <property type="match status" value="1"/>
</dbReference>
<organism evidence="3 4">
    <name type="scientific">Caldalkalibacillus horti</name>
    <dbReference type="NCBI Taxonomy" id="77523"/>
    <lineage>
        <taxon>Bacteria</taxon>
        <taxon>Bacillati</taxon>
        <taxon>Bacillota</taxon>
        <taxon>Bacilli</taxon>
        <taxon>Bacillales</taxon>
        <taxon>Bacillaceae</taxon>
        <taxon>Caldalkalibacillus</taxon>
    </lineage>
</organism>
<comment type="similarity">
    <text evidence="1">Belongs to the aspartate/glutamate racemases family.</text>
</comment>
<evidence type="ECO:0000313" key="4">
    <source>
        <dbReference type="Proteomes" id="UP001235840"/>
    </source>
</evidence>
<reference evidence="3 4" key="1">
    <citation type="submission" date="2023-07" db="EMBL/GenBank/DDBJ databases">
        <title>Genomic Encyclopedia of Type Strains, Phase IV (KMG-IV): sequencing the most valuable type-strain genomes for metagenomic binning, comparative biology and taxonomic classification.</title>
        <authorList>
            <person name="Goeker M."/>
        </authorList>
    </citation>
    <scope>NUCLEOTIDE SEQUENCE [LARGE SCALE GENOMIC DNA]</scope>
    <source>
        <strain evidence="3 4">DSM 12751</strain>
    </source>
</reference>
<evidence type="ECO:0000313" key="3">
    <source>
        <dbReference type="EMBL" id="MDQ0165265.1"/>
    </source>
</evidence>
<dbReference type="NCBIfam" id="TIGR00035">
    <property type="entry name" value="asp_race"/>
    <property type="match status" value="1"/>
</dbReference>
<dbReference type="GO" id="GO:0047689">
    <property type="term" value="F:aspartate racemase activity"/>
    <property type="evidence" value="ECO:0007669"/>
    <property type="project" value="UniProtKB-EC"/>
</dbReference>